<dbReference type="STRING" id="1202724.AM493_20085"/>
<organism evidence="3 4">
    <name type="scientific">Flavobacterium akiainvivens</name>
    <dbReference type="NCBI Taxonomy" id="1202724"/>
    <lineage>
        <taxon>Bacteria</taxon>
        <taxon>Pseudomonadati</taxon>
        <taxon>Bacteroidota</taxon>
        <taxon>Flavobacteriia</taxon>
        <taxon>Flavobacteriales</taxon>
        <taxon>Flavobacteriaceae</taxon>
        <taxon>Flavobacterium</taxon>
    </lineage>
</organism>
<sequence length="146" mass="16410">MLSPIKILVAACLVTLLVSVEWLTDFDKARHTAAEQDKNIILVFAGSDWCAPCIKLEQKIWESDEFKAEAAQKWVLVKADFPKKKANALPEAQTQHNAALYEKYNKEGVFPLVVVIDKTGKVLGKTTYKDITPAEYIKHLHTLEGK</sequence>
<dbReference type="InterPro" id="IPR036249">
    <property type="entry name" value="Thioredoxin-like_sf"/>
</dbReference>
<dbReference type="OrthoDB" id="981626at2"/>
<dbReference type="PROSITE" id="PS51352">
    <property type="entry name" value="THIOREDOXIN_2"/>
    <property type="match status" value="1"/>
</dbReference>
<dbReference type="EMBL" id="LIYD01000005">
    <property type="protein sequence ID" value="KOS08089.1"/>
    <property type="molecule type" value="Genomic_DNA"/>
</dbReference>
<feature type="domain" description="Thioredoxin" evidence="2">
    <location>
        <begin position="2"/>
        <end position="145"/>
    </location>
</feature>
<evidence type="ECO:0000313" key="3">
    <source>
        <dbReference type="EMBL" id="KOS08089.1"/>
    </source>
</evidence>
<dbReference type="InterPro" id="IPR013766">
    <property type="entry name" value="Thioredoxin_domain"/>
</dbReference>
<evidence type="ECO:0000256" key="1">
    <source>
        <dbReference type="ARBA" id="ARBA00022729"/>
    </source>
</evidence>
<dbReference type="GO" id="GO:0016853">
    <property type="term" value="F:isomerase activity"/>
    <property type="evidence" value="ECO:0007669"/>
    <property type="project" value="UniProtKB-KW"/>
</dbReference>
<keyword evidence="4" id="KW-1185">Reference proteome</keyword>
<keyword evidence="3" id="KW-0413">Isomerase</keyword>
<dbReference type="Pfam" id="PF13899">
    <property type="entry name" value="Thioredoxin_7"/>
    <property type="match status" value="1"/>
</dbReference>
<accession>A0A0M9VJT0</accession>
<dbReference type="AlphaFoldDB" id="A0A0M9VJT0"/>
<dbReference type="Proteomes" id="UP000037755">
    <property type="component" value="Unassembled WGS sequence"/>
</dbReference>
<proteinExistence type="predicted"/>
<dbReference type="Gene3D" id="3.40.30.10">
    <property type="entry name" value="Glutaredoxin"/>
    <property type="match status" value="1"/>
</dbReference>
<comment type="caution">
    <text evidence="3">The sequence shown here is derived from an EMBL/GenBank/DDBJ whole genome shotgun (WGS) entry which is preliminary data.</text>
</comment>
<dbReference type="PANTHER" id="PTHR15337">
    <property type="entry name" value="ANTERIOR GRADIENT PROTEIN-RELATED"/>
    <property type="match status" value="1"/>
</dbReference>
<dbReference type="InterPro" id="IPR051099">
    <property type="entry name" value="AGR/TXD"/>
</dbReference>
<dbReference type="PATRIC" id="fig|1202724.3.peg.4160"/>
<evidence type="ECO:0000259" key="2">
    <source>
        <dbReference type="PROSITE" id="PS51352"/>
    </source>
</evidence>
<reference evidence="3 4" key="1">
    <citation type="submission" date="2015-08" db="EMBL/GenBank/DDBJ databases">
        <title>Whole genome sequence of Flavobacterium akiainvivens IK-1T, from decaying Wikstroemia oahuensis, an endemic Hawaiian shrub.</title>
        <authorList>
            <person name="Wan X."/>
            <person name="Hou S."/>
            <person name="Saito J."/>
            <person name="Donachie S."/>
        </authorList>
    </citation>
    <scope>NUCLEOTIDE SEQUENCE [LARGE SCALE GENOMIC DNA]</scope>
    <source>
        <strain evidence="3 4">IK-1</strain>
    </source>
</reference>
<dbReference type="RefSeq" id="WP_054409918.1">
    <property type="nucleotide sequence ID" value="NZ_FOYA01000017.1"/>
</dbReference>
<protein>
    <submittedName>
        <fullName evidence="3">Thiol-disulfide isomerase</fullName>
    </submittedName>
</protein>
<name>A0A0M9VJT0_9FLAO</name>
<gene>
    <name evidence="3" type="ORF">AM493_20085</name>
</gene>
<evidence type="ECO:0000313" key="4">
    <source>
        <dbReference type="Proteomes" id="UP000037755"/>
    </source>
</evidence>
<keyword evidence="1" id="KW-0732">Signal</keyword>
<dbReference type="PANTHER" id="PTHR15337:SF11">
    <property type="entry name" value="THIOREDOXIN DOMAIN-CONTAINING PROTEIN"/>
    <property type="match status" value="1"/>
</dbReference>
<dbReference type="SUPFAM" id="SSF52833">
    <property type="entry name" value="Thioredoxin-like"/>
    <property type="match status" value="1"/>
</dbReference>